<dbReference type="EMBL" id="KC741062">
    <property type="protein sequence ID" value="AGM32886.1"/>
    <property type="molecule type" value="mRNA"/>
</dbReference>
<evidence type="ECO:0000313" key="2">
    <source>
        <dbReference type="EMBL" id="AGM32886.1"/>
    </source>
</evidence>
<sequence>MPAPVKKNLNKVPNQEPNTTGAKPIEKKPPPVKTDSLDILSELDGPVIVQSVSQPHVSAAPSNQNVNAFGSSNASGTVSQENSKSNDFFAELNGAYNVQLPNKQGSSPPPTFQPQLFDIIPSQPKQPSQAPINLKYGFNNRPGTPNAQARGGTGYFGQNVRDVFK</sequence>
<protein>
    <submittedName>
        <fullName evidence="2">Uncharacterized protein</fullName>
    </submittedName>
</protein>
<proteinExistence type="evidence at transcript level"/>
<feature type="region of interest" description="Disordered" evidence="1">
    <location>
        <begin position="99"/>
        <end position="165"/>
    </location>
</feature>
<accession>R4UX71</accession>
<reference evidence="2" key="1">
    <citation type="submission" date="2013-03" db="EMBL/GenBank/DDBJ databases">
        <title>Immune-Related transcriptome of Coptotermes formosanus Shiraki workers: the defense mechanism.</title>
        <authorList>
            <person name="Hussain A."/>
            <person name="Li Y.F."/>
            <person name="Wen S.Y."/>
        </authorList>
    </citation>
    <scope>NUCLEOTIDE SEQUENCE</scope>
</reference>
<feature type="compositionally biased region" description="Polar residues" evidence="1">
    <location>
        <begin position="11"/>
        <end position="21"/>
    </location>
</feature>
<name>R4UX71_COPFO</name>
<feature type="region of interest" description="Disordered" evidence="1">
    <location>
        <begin position="1"/>
        <end position="37"/>
    </location>
</feature>
<feature type="region of interest" description="Disordered" evidence="1">
    <location>
        <begin position="54"/>
        <end position="86"/>
    </location>
</feature>
<organism evidence="2">
    <name type="scientific">Coptotermes formosanus</name>
    <name type="common">Formosan subterranean termite</name>
    <dbReference type="NCBI Taxonomy" id="36987"/>
    <lineage>
        <taxon>Eukaryota</taxon>
        <taxon>Metazoa</taxon>
        <taxon>Ecdysozoa</taxon>
        <taxon>Arthropoda</taxon>
        <taxon>Hexapoda</taxon>
        <taxon>Insecta</taxon>
        <taxon>Pterygota</taxon>
        <taxon>Neoptera</taxon>
        <taxon>Polyneoptera</taxon>
        <taxon>Dictyoptera</taxon>
        <taxon>Blattodea</taxon>
        <taxon>Blattoidea</taxon>
        <taxon>Termitoidae</taxon>
        <taxon>Rhinotermitidae</taxon>
        <taxon>Coptotermes</taxon>
    </lineage>
</organism>
<dbReference type="AlphaFoldDB" id="R4UX71"/>
<evidence type="ECO:0000256" key="1">
    <source>
        <dbReference type="SAM" id="MobiDB-lite"/>
    </source>
</evidence>